<dbReference type="InterPro" id="IPR036388">
    <property type="entry name" value="WH-like_DNA-bd_sf"/>
</dbReference>
<evidence type="ECO:0000313" key="8">
    <source>
        <dbReference type="Proteomes" id="UP000183685"/>
    </source>
</evidence>
<keyword evidence="4" id="KW-0804">Transcription</keyword>
<dbReference type="Pfam" id="PF04542">
    <property type="entry name" value="Sigma70_r2"/>
    <property type="match status" value="1"/>
</dbReference>
<dbReference type="InterPro" id="IPR013324">
    <property type="entry name" value="RNA_pol_sigma_r3/r4-like"/>
</dbReference>
<dbReference type="InterPro" id="IPR014284">
    <property type="entry name" value="RNA_pol_sigma-70_dom"/>
</dbReference>
<accession>A0A1G7CDZ2</accession>
<dbReference type="Gene3D" id="1.10.10.10">
    <property type="entry name" value="Winged helix-like DNA-binding domain superfamily/Winged helix DNA-binding domain"/>
    <property type="match status" value="1"/>
</dbReference>
<dbReference type="PANTHER" id="PTHR43133">
    <property type="entry name" value="RNA POLYMERASE ECF-TYPE SIGMA FACTO"/>
    <property type="match status" value="1"/>
</dbReference>
<dbReference type="Proteomes" id="UP000183685">
    <property type="component" value="Unassembled WGS sequence"/>
</dbReference>
<dbReference type="EMBL" id="FNAK01000006">
    <property type="protein sequence ID" value="SDE37592.1"/>
    <property type="molecule type" value="Genomic_DNA"/>
</dbReference>
<dbReference type="InterPro" id="IPR007627">
    <property type="entry name" value="RNA_pol_sigma70_r2"/>
</dbReference>
<dbReference type="AlphaFoldDB" id="A0A1G7CDZ2"/>
<sequence length="166" mass="18175">MDIKAVLQEHGNMLGRIVASYEADPSLQEELMQEVSLALWQALRKYRGDGSLKAYAARIAQNRCISHVARAVKAPRQTVLDDALPSERAGPEEDVAKAQQREALLSAVRALPLPLKQVTTLALEGFSHREIADALGISENNAMVRFSRAKTALKDLMQASVGKEGR</sequence>
<dbReference type="NCBIfam" id="TIGR02937">
    <property type="entry name" value="sigma70-ECF"/>
    <property type="match status" value="1"/>
</dbReference>
<evidence type="ECO:0000256" key="1">
    <source>
        <dbReference type="ARBA" id="ARBA00010641"/>
    </source>
</evidence>
<evidence type="ECO:0000256" key="3">
    <source>
        <dbReference type="ARBA" id="ARBA00023082"/>
    </source>
</evidence>
<dbReference type="InterPro" id="IPR013325">
    <property type="entry name" value="RNA_pol_sigma_r2"/>
</dbReference>
<proteinExistence type="inferred from homology"/>
<gene>
    <name evidence="7" type="ORF">SAMN04488071_2765</name>
</gene>
<dbReference type="Gene3D" id="1.10.1740.10">
    <property type="match status" value="1"/>
</dbReference>
<dbReference type="PANTHER" id="PTHR43133:SF45">
    <property type="entry name" value="RNA POLYMERASE ECF-TYPE SIGMA FACTOR"/>
    <property type="match status" value="1"/>
</dbReference>
<dbReference type="RefSeq" id="WP_074519459.1">
    <property type="nucleotide sequence ID" value="NZ_FNAK01000006.1"/>
</dbReference>
<keyword evidence="2" id="KW-0805">Transcription regulation</keyword>
<feature type="domain" description="RNA polymerase sigma-70 region 2" evidence="5">
    <location>
        <begin position="8"/>
        <end position="71"/>
    </location>
</feature>
<dbReference type="SUPFAM" id="SSF88659">
    <property type="entry name" value="Sigma3 and sigma4 domains of RNA polymerase sigma factors"/>
    <property type="match status" value="1"/>
</dbReference>
<dbReference type="GO" id="GO:0006352">
    <property type="term" value="P:DNA-templated transcription initiation"/>
    <property type="evidence" value="ECO:0007669"/>
    <property type="project" value="InterPro"/>
</dbReference>
<keyword evidence="3" id="KW-0731">Sigma factor</keyword>
<evidence type="ECO:0000313" key="7">
    <source>
        <dbReference type="EMBL" id="SDE37592.1"/>
    </source>
</evidence>
<evidence type="ECO:0000259" key="5">
    <source>
        <dbReference type="Pfam" id="PF04542"/>
    </source>
</evidence>
<feature type="domain" description="RNA polymerase sigma factor 70 region 4 type 2" evidence="6">
    <location>
        <begin position="101"/>
        <end position="153"/>
    </location>
</feature>
<dbReference type="InterPro" id="IPR013249">
    <property type="entry name" value="RNA_pol_sigma70_r4_t2"/>
</dbReference>
<dbReference type="SUPFAM" id="SSF88946">
    <property type="entry name" value="Sigma2 domain of RNA polymerase sigma factors"/>
    <property type="match status" value="1"/>
</dbReference>
<dbReference type="InterPro" id="IPR039425">
    <property type="entry name" value="RNA_pol_sigma-70-like"/>
</dbReference>
<dbReference type="STRING" id="637679.GCA_001550055_03156"/>
<protein>
    <submittedName>
        <fullName evidence="7">RNA polymerase sigma-70 factor, ECF subfamily</fullName>
    </submittedName>
</protein>
<evidence type="ECO:0000256" key="2">
    <source>
        <dbReference type="ARBA" id="ARBA00023015"/>
    </source>
</evidence>
<dbReference type="GO" id="GO:0003677">
    <property type="term" value="F:DNA binding"/>
    <property type="evidence" value="ECO:0007669"/>
    <property type="project" value="InterPro"/>
</dbReference>
<reference evidence="7 8" key="1">
    <citation type="submission" date="2016-10" db="EMBL/GenBank/DDBJ databases">
        <authorList>
            <person name="de Groot N.N."/>
        </authorList>
    </citation>
    <scope>NUCLEOTIDE SEQUENCE [LARGE SCALE GENOMIC DNA]</scope>
    <source>
        <strain evidence="7 8">CGMCC 1.9109</strain>
    </source>
</reference>
<evidence type="ECO:0000256" key="4">
    <source>
        <dbReference type="ARBA" id="ARBA00023163"/>
    </source>
</evidence>
<organism evidence="7 8">
    <name type="scientific">Kordiimonas lacus</name>
    <dbReference type="NCBI Taxonomy" id="637679"/>
    <lineage>
        <taxon>Bacteria</taxon>
        <taxon>Pseudomonadati</taxon>
        <taxon>Pseudomonadota</taxon>
        <taxon>Alphaproteobacteria</taxon>
        <taxon>Kordiimonadales</taxon>
        <taxon>Kordiimonadaceae</taxon>
        <taxon>Kordiimonas</taxon>
    </lineage>
</organism>
<dbReference type="GO" id="GO:0016987">
    <property type="term" value="F:sigma factor activity"/>
    <property type="evidence" value="ECO:0007669"/>
    <property type="project" value="UniProtKB-KW"/>
</dbReference>
<name>A0A1G7CDZ2_9PROT</name>
<evidence type="ECO:0000259" key="6">
    <source>
        <dbReference type="Pfam" id="PF08281"/>
    </source>
</evidence>
<dbReference type="Pfam" id="PF08281">
    <property type="entry name" value="Sigma70_r4_2"/>
    <property type="match status" value="1"/>
</dbReference>
<keyword evidence="8" id="KW-1185">Reference proteome</keyword>
<comment type="similarity">
    <text evidence="1">Belongs to the sigma-70 factor family. ECF subfamily.</text>
</comment>